<dbReference type="GO" id="GO:0051455">
    <property type="term" value="P:spindle attachment to meiosis I kinetochore"/>
    <property type="evidence" value="ECO:0007669"/>
    <property type="project" value="TreeGrafter"/>
</dbReference>
<sequence>MATAAGKQRSLRGKRTGIQIPESNDDDLDNVFAGATSPPATQDGEADSVQYTVERSTRKKKQLRFSLGPDDSSKNSTENGGDVTRLVSGLQRATRQSLSPSELSRVSTAPPSLDRTTVAQFDDEEIGRTLQEHGGEDDFSPLLKAKIGEDIADLPITQEDMDDDMIPPAPDNDSDTEDESPDFLSPKTPARSPATVEKTPNQLPATTPAMNDSDDEDDGVGFQMADDDHQTPMLSTKGSSVSSREVSEEKKKKKKKKQKSASDDTTEVHEPQRKQKKKLKNRTFSPKGMQSGPLTYKHVVPVTDPKDEPAEGLRRSKRMRIAPLAFWKNEGADYVPNDFDDDLIDGLETMPVVKAYRIAEKTPYKKRKVPVANHQEQNTKAKKSVSSKAAMPAEAEFDSSKLKKKYKYIDSDTAYVWDDCYERADDLAVVGYKDRMVARKLPMQRRHKSDGKVVGVASQAFNVSTDSNPVYPSYIMGNLTLPPGGIKDPESVGACAQTFTVVTGQKNALEISYGDPDVNEGEWEHESASRFLLNPGDIFRVPPGNCYRIQNHSKDTESFLTWTIIRSNYQMADGGSVGSR</sequence>
<reference evidence="5 6" key="1">
    <citation type="journal article" date="2015" name="Plant Cell">
        <title>Oil accumulation by the oleaginous diatom Fistulifera solaris as revealed by the genome and transcriptome.</title>
        <authorList>
            <person name="Tanaka T."/>
            <person name="Maeda Y."/>
            <person name="Veluchamy A."/>
            <person name="Tanaka M."/>
            <person name="Abida H."/>
            <person name="Marechal E."/>
            <person name="Bowler C."/>
            <person name="Muto M."/>
            <person name="Sunaga Y."/>
            <person name="Tanaka M."/>
            <person name="Yoshino T."/>
            <person name="Taniguchi T."/>
            <person name="Fukuda Y."/>
            <person name="Nemoto M."/>
            <person name="Matsumoto M."/>
            <person name="Wong P.S."/>
            <person name="Aburatani S."/>
            <person name="Fujibuchi W."/>
        </authorList>
    </citation>
    <scope>NUCLEOTIDE SEQUENCE [LARGE SCALE GENOMIC DNA]</scope>
    <source>
        <strain evidence="5 6">JPCC DA0580</strain>
    </source>
</reference>
<feature type="region of interest" description="Disordered" evidence="4">
    <location>
        <begin position="1"/>
        <end position="313"/>
    </location>
</feature>
<dbReference type="GO" id="GO:0005634">
    <property type="term" value="C:nucleus"/>
    <property type="evidence" value="ECO:0007669"/>
    <property type="project" value="UniProtKB-SubCell"/>
</dbReference>
<comment type="similarity">
    <text evidence="2">Belongs to the CENP-C/MIF2 family.</text>
</comment>
<comment type="subcellular location">
    <subcellularLocation>
        <location evidence="1">Nucleus</location>
    </subcellularLocation>
</comment>
<dbReference type="SUPFAM" id="SSF51182">
    <property type="entry name" value="RmlC-like cupins"/>
    <property type="match status" value="1"/>
</dbReference>
<dbReference type="InterPro" id="IPR028386">
    <property type="entry name" value="CENP-C/Mif2/cnp3"/>
</dbReference>
<feature type="compositionally biased region" description="Acidic residues" evidence="4">
    <location>
        <begin position="172"/>
        <end position="181"/>
    </location>
</feature>
<keyword evidence="3" id="KW-0539">Nucleus</keyword>
<evidence type="ECO:0000256" key="4">
    <source>
        <dbReference type="SAM" id="MobiDB-lite"/>
    </source>
</evidence>
<feature type="compositionally biased region" description="Basic and acidic residues" evidence="4">
    <location>
        <begin position="304"/>
        <end position="313"/>
    </location>
</feature>
<feature type="compositionally biased region" description="Basic and acidic residues" evidence="4">
    <location>
        <begin position="126"/>
        <end position="136"/>
    </location>
</feature>
<feature type="region of interest" description="Disordered" evidence="4">
    <location>
        <begin position="367"/>
        <end position="387"/>
    </location>
</feature>
<gene>
    <name evidence="5" type="ORF">FisN_6Hh265</name>
</gene>
<dbReference type="InterPro" id="IPR011051">
    <property type="entry name" value="RmlC_Cupin_sf"/>
</dbReference>
<dbReference type="Proteomes" id="UP000198406">
    <property type="component" value="Unassembled WGS sequence"/>
</dbReference>
<feature type="compositionally biased region" description="Polar residues" evidence="4">
    <location>
        <begin position="198"/>
        <end position="210"/>
    </location>
</feature>
<feature type="compositionally biased region" description="Low complexity" evidence="4">
    <location>
        <begin position="235"/>
        <end position="244"/>
    </location>
</feature>
<comment type="caution">
    <text evidence="5">The sequence shown here is derived from an EMBL/GenBank/DDBJ whole genome shotgun (WGS) entry which is preliminary data.</text>
</comment>
<evidence type="ECO:0000256" key="1">
    <source>
        <dbReference type="ARBA" id="ARBA00004123"/>
    </source>
</evidence>
<feature type="compositionally biased region" description="Basic and acidic residues" evidence="4">
    <location>
        <begin position="260"/>
        <end position="273"/>
    </location>
</feature>
<evidence type="ECO:0000256" key="2">
    <source>
        <dbReference type="ARBA" id="ARBA00010291"/>
    </source>
</evidence>
<evidence type="ECO:0000313" key="5">
    <source>
        <dbReference type="EMBL" id="GAX22018.1"/>
    </source>
</evidence>
<dbReference type="Gene3D" id="2.60.120.10">
    <property type="entry name" value="Jelly Rolls"/>
    <property type="match status" value="1"/>
</dbReference>
<dbReference type="PANTHER" id="PTHR16684:SF11">
    <property type="entry name" value="CENTROMERE PROTEIN C"/>
    <property type="match status" value="1"/>
</dbReference>
<evidence type="ECO:0000256" key="3">
    <source>
        <dbReference type="ARBA" id="ARBA00023242"/>
    </source>
</evidence>
<accession>A0A1Z5K7V0</accession>
<dbReference type="InParanoid" id="A0A1Z5K7V0"/>
<protein>
    <recommendedName>
        <fullName evidence="7">Mif2/CENP-C cupin domain-containing protein</fullName>
    </recommendedName>
</protein>
<feature type="compositionally biased region" description="Polar residues" evidence="4">
    <location>
        <begin position="91"/>
        <end position="119"/>
    </location>
</feature>
<dbReference type="EMBL" id="BDSP01000177">
    <property type="protein sequence ID" value="GAX22018.1"/>
    <property type="molecule type" value="Genomic_DNA"/>
</dbReference>
<dbReference type="GO" id="GO:0000776">
    <property type="term" value="C:kinetochore"/>
    <property type="evidence" value="ECO:0007669"/>
    <property type="project" value="InterPro"/>
</dbReference>
<evidence type="ECO:0008006" key="7">
    <source>
        <dbReference type="Google" id="ProtNLM"/>
    </source>
</evidence>
<name>A0A1Z5K7V0_FISSO</name>
<dbReference type="GO" id="GO:0051382">
    <property type="term" value="P:kinetochore assembly"/>
    <property type="evidence" value="ECO:0007669"/>
    <property type="project" value="InterPro"/>
</dbReference>
<dbReference type="AlphaFoldDB" id="A0A1Z5K7V0"/>
<organism evidence="5 6">
    <name type="scientific">Fistulifera solaris</name>
    <name type="common">Oleaginous diatom</name>
    <dbReference type="NCBI Taxonomy" id="1519565"/>
    <lineage>
        <taxon>Eukaryota</taxon>
        <taxon>Sar</taxon>
        <taxon>Stramenopiles</taxon>
        <taxon>Ochrophyta</taxon>
        <taxon>Bacillariophyta</taxon>
        <taxon>Bacillariophyceae</taxon>
        <taxon>Bacillariophycidae</taxon>
        <taxon>Naviculales</taxon>
        <taxon>Naviculaceae</taxon>
        <taxon>Fistulifera</taxon>
    </lineage>
</organism>
<dbReference type="InterPro" id="IPR014710">
    <property type="entry name" value="RmlC-like_jellyroll"/>
</dbReference>
<dbReference type="GO" id="GO:0051315">
    <property type="term" value="P:attachment of mitotic spindle microtubules to kinetochore"/>
    <property type="evidence" value="ECO:0007669"/>
    <property type="project" value="TreeGrafter"/>
</dbReference>
<dbReference type="PANTHER" id="PTHR16684">
    <property type="entry name" value="CENTROMERE PROTEIN C"/>
    <property type="match status" value="1"/>
</dbReference>
<dbReference type="GO" id="GO:0019237">
    <property type="term" value="F:centromeric DNA binding"/>
    <property type="evidence" value="ECO:0007669"/>
    <property type="project" value="InterPro"/>
</dbReference>
<keyword evidence="6" id="KW-1185">Reference proteome</keyword>
<proteinExistence type="inferred from homology"/>
<evidence type="ECO:0000313" key="6">
    <source>
        <dbReference type="Proteomes" id="UP000198406"/>
    </source>
</evidence>
<dbReference type="OrthoDB" id="1939643at2759"/>